<protein>
    <recommendedName>
        <fullName evidence="4">DUF3265 domain-containing protein</fullName>
    </recommendedName>
</protein>
<keyword evidence="1" id="KW-1133">Transmembrane helix</keyword>
<dbReference type="RefSeq" id="WP_102969036.1">
    <property type="nucleotide sequence ID" value="NZ_POSM01000024.1"/>
</dbReference>
<keyword evidence="3" id="KW-1185">Reference proteome</keyword>
<accession>A0ABX4W7Q9</accession>
<evidence type="ECO:0008006" key="4">
    <source>
        <dbReference type="Google" id="ProtNLM"/>
    </source>
</evidence>
<dbReference type="Proteomes" id="UP000236547">
    <property type="component" value="Unassembled WGS sequence"/>
</dbReference>
<sequence length="60" mass="6845">MLNLKLGLCVHLLFKSMLFSMGDVGYLLFIIYYLFLGFVSCGGGDYFFAKEVRIIINVKI</sequence>
<reference evidence="2 3" key="1">
    <citation type="submission" date="2018-01" db="EMBL/GenBank/DDBJ databases">
        <title>Draft genome sequences of six Vibrio diazotrophicus strains isolated from deep-sea sediments of the Baltic Sea.</title>
        <authorList>
            <person name="Castillo D."/>
            <person name="Vandieken V."/>
            <person name="Chiang O."/>
            <person name="Middelboe M."/>
        </authorList>
    </citation>
    <scope>NUCLEOTIDE SEQUENCE [LARGE SCALE GENOMIC DNA]</scope>
    <source>
        <strain evidence="2 3">65.10M</strain>
    </source>
</reference>
<proteinExistence type="predicted"/>
<evidence type="ECO:0000313" key="3">
    <source>
        <dbReference type="Proteomes" id="UP000236547"/>
    </source>
</evidence>
<dbReference type="EMBL" id="POSM01000024">
    <property type="protein sequence ID" value="PNH99728.1"/>
    <property type="molecule type" value="Genomic_DNA"/>
</dbReference>
<evidence type="ECO:0000256" key="1">
    <source>
        <dbReference type="SAM" id="Phobius"/>
    </source>
</evidence>
<organism evidence="2 3">
    <name type="scientific">Vibrio diazotrophicus</name>
    <dbReference type="NCBI Taxonomy" id="685"/>
    <lineage>
        <taxon>Bacteria</taxon>
        <taxon>Pseudomonadati</taxon>
        <taxon>Pseudomonadota</taxon>
        <taxon>Gammaproteobacteria</taxon>
        <taxon>Vibrionales</taxon>
        <taxon>Vibrionaceae</taxon>
        <taxon>Vibrio</taxon>
    </lineage>
</organism>
<gene>
    <name evidence="2" type="ORF">C1O25_15345</name>
</gene>
<name>A0ABX4W7Q9_VIBDI</name>
<keyword evidence="1" id="KW-0812">Transmembrane</keyword>
<comment type="caution">
    <text evidence="2">The sequence shown here is derived from an EMBL/GenBank/DDBJ whole genome shotgun (WGS) entry which is preliminary data.</text>
</comment>
<evidence type="ECO:0000313" key="2">
    <source>
        <dbReference type="EMBL" id="PNH99728.1"/>
    </source>
</evidence>
<feature type="transmembrane region" description="Helical" evidence="1">
    <location>
        <begin position="24"/>
        <end position="49"/>
    </location>
</feature>
<keyword evidence="1" id="KW-0472">Membrane</keyword>